<dbReference type="GeneID" id="68854671"/>
<dbReference type="InterPro" id="IPR051398">
    <property type="entry name" value="Polysacch_Deacetylase"/>
</dbReference>
<feature type="domain" description="NodB homology" evidence="4">
    <location>
        <begin position="221"/>
        <end position="435"/>
    </location>
</feature>
<dbReference type="GO" id="GO:0005576">
    <property type="term" value="C:extracellular region"/>
    <property type="evidence" value="ECO:0007669"/>
    <property type="project" value="UniProtKB-SubCell"/>
</dbReference>
<dbReference type="AlphaFoldDB" id="A0A897MXN9"/>
<accession>A0A897MXN9</accession>
<organism evidence="5 6">
    <name type="scientific">Halapricum desulfuricans</name>
    <dbReference type="NCBI Taxonomy" id="2841257"/>
    <lineage>
        <taxon>Archaea</taxon>
        <taxon>Methanobacteriati</taxon>
        <taxon>Methanobacteriota</taxon>
        <taxon>Stenosarchaea group</taxon>
        <taxon>Halobacteria</taxon>
        <taxon>Halobacteriales</taxon>
        <taxon>Haloarculaceae</taxon>
        <taxon>Halapricum</taxon>
    </lineage>
</organism>
<proteinExistence type="predicted"/>
<gene>
    <name evidence="5" type="ORF">HSR121_1045</name>
</gene>
<dbReference type="PANTHER" id="PTHR34216:SF3">
    <property type="entry name" value="POLY-BETA-1,6-N-ACETYL-D-GLUCOSAMINE N-DEACETYLASE"/>
    <property type="match status" value="1"/>
</dbReference>
<dbReference type="RefSeq" id="WP_229115236.1">
    <property type="nucleotide sequence ID" value="NZ_CP064787.1"/>
</dbReference>
<evidence type="ECO:0000259" key="4">
    <source>
        <dbReference type="PROSITE" id="PS51677"/>
    </source>
</evidence>
<dbReference type="SUPFAM" id="SSF88713">
    <property type="entry name" value="Glycoside hydrolase/deacetylase"/>
    <property type="match status" value="1"/>
</dbReference>
<evidence type="ECO:0000313" key="6">
    <source>
        <dbReference type="Proteomes" id="UP000663525"/>
    </source>
</evidence>
<name>A0A897MXN9_9EURY</name>
<dbReference type="Proteomes" id="UP000663525">
    <property type="component" value="Chromosome"/>
</dbReference>
<evidence type="ECO:0000256" key="2">
    <source>
        <dbReference type="ARBA" id="ARBA00022729"/>
    </source>
</evidence>
<comment type="subcellular location">
    <subcellularLocation>
        <location evidence="1">Secreted</location>
    </subcellularLocation>
</comment>
<evidence type="ECO:0000256" key="1">
    <source>
        <dbReference type="ARBA" id="ARBA00004613"/>
    </source>
</evidence>
<dbReference type="GO" id="GO:0005975">
    <property type="term" value="P:carbohydrate metabolic process"/>
    <property type="evidence" value="ECO:0007669"/>
    <property type="project" value="InterPro"/>
</dbReference>
<sequence length="435" mass="47614">MSRDQDEEWRCRSDTPSYPLFRRRDILSAVAGGVVATAGCQERSPLDDGGGRTAGSRTRASTDRPVRNGLGPDTFERLSDLQVSGGTLLANTDRHVTGTQCAELQTDGDGTWLHIPLDEPMDFSNARLSCAMSVGGTVPGRYPYADLRDAAERRFRTRAVVRSRGELVRADFGVLDPRVDDAAVDLEAITRVSFRIGPRDETGTETLYLDAPTRVPVPETPLVVFMFDDGNETDYTEALPALSQYGYPAITYVNTDTIGDDGNLDEAQLDQLAAAGWLVGSHTADHTDLRDAEPAAIESTVRRAQRWLLERGFTEGARHFAYPYGGVDAQAIDIVSQFHDTGRAGGWQPIAYPSNPQLIPGDGELTVSEARRLLEQTVRYGGTLALFYHGLNTDEDIEQFRGVVKEVHRRDQAGELSVVRLDELAARARSAVGSQ</sequence>
<dbReference type="Gene3D" id="3.20.20.370">
    <property type="entry name" value="Glycoside hydrolase/deacetylase"/>
    <property type="match status" value="1"/>
</dbReference>
<dbReference type="InterPro" id="IPR011330">
    <property type="entry name" value="Glyco_hydro/deAcase_b/a-brl"/>
</dbReference>
<feature type="region of interest" description="Disordered" evidence="3">
    <location>
        <begin position="40"/>
        <end position="71"/>
    </location>
</feature>
<dbReference type="GO" id="GO:0016810">
    <property type="term" value="F:hydrolase activity, acting on carbon-nitrogen (but not peptide) bonds"/>
    <property type="evidence" value="ECO:0007669"/>
    <property type="project" value="InterPro"/>
</dbReference>
<evidence type="ECO:0000313" key="5">
    <source>
        <dbReference type="EMBL" id="QSG05392.1"/>
    </source>
</evidence>
<dbReference type="CDD" id="cd10970">
    <property type="entry name" value="CE4_DAC_u1_6s"/>
    <property type="match status" value="1"/>
</dbReference>
<reference evidence="5" key="1">
    <citation type="submission" date="2020-11" db="EMBL/GenBank/DDBJ databases">
        <title>Carbohydrate-dependent, anaerobic sulfur respiration: A novel catabolism in halophilic archaea.</title>
        <authorList>
            <person name="Sorokin D.Y."/>
            <person name="Messina E."/>
            <person name="Smedile F."/>
            <person name="La Cono V."/>
            <person name="Hallsworth J.E."/>
            <person name="Yakimov M.M."/>
        </authorList>
    </citation>
    <scope>NUCLEOTIDE SEQUENCE</scope>
    <source>
        <strain evidence="5">HSR12-1</strain>
    </source>
</reference>
<evidence type="ECO:0000256" key="3">
    <source>
        <dbReference type="SAM" id="MobiDB-lite"/>
    </source>
</evidence>
<dbReference type="EMBL" id="CP064787">
    <property type="protein sequence ID" value="QSG05392.1"/>
    <property type="molecule type" value="Genomic_DNA"/>
</dbReference>
<dbReference type="InterPro" id="IPR002509">
    <property type="entry name" value="NODB_dom"/>
</dbReference>
<dbReference type="PROSITE" id="PS51677">
    <property type="entry name" value="NODB"/>
    <property type="match status" value="1"/>
</dbReference>
<dbReference type="PANTHER" id="PTHR34216">
    <property type="match status" value="1"/>
</dbReference>
<keyword evidence="2" id="KW-0732">Signal</keyword>
<protein>
    <submittedName>
        <fullName evidence="5">Peptidoglycan/xylan/chitin deacetylase, PgdA/CDA1 family</fullName>
    </submittedName>
</protein>
<dbReference type="Pfam" id="PF01522">
    <property type="entry name" value="Polysacc_deac_1"/>
    <property type="match status" value="1"/>
</dbReference>